<dbReference type="PROSITE" id="PS50035">
    <property type="entry name" value="PLD"/>
    <property type="match status" value="2"/>
</dbReference>
<dbReference type="EC" id="2.7.8.-" evidence="3"/>
<dbReference type="SUPFAM" id="SSF56024">
    <property type="entry name" value="Phospholipase D/nuclease"/>
    <property type="match status" value="2"/>
</dbReference>
<evidence type="ECO:0000256" key="1">
    <source>
        <dbReference type="SAM" id="SignalP"/>
    </source>
</evidence>
<dbReference type="GO" id="GO:0032049">
    <property type="term" value="P:cardiolipin biosynthetic process"/>
    <property type="evidence" value="ECO:0007669"/>
    <property type="project" value="UniProtKB-ARBA"/>
</dbReference>
<feature type="signal peptide" evidence="1">
    <location>
        <begin position="1"/>
        <end position="25"/>
    </location>
</feature>
<dbReference type="RefSeq" id="WP_087013055.1">
    <property type="nucleotide sequence ID" value="NZ_FUUY01000006.1"/>
</dbReference>
<feature type="domain" description="PLD phosphodiesterase" evidence="2">
    <location>
        <begin position="163"/>
        <end position="190"/>
    </location>
</feature>
<feature type="chain" id="PRO_5012526256" evidence="1">
    <location>
        <begin position="26"/>
        <end position="517"/>
    </location>
</feature>
<reference evidence="3 4" key="1">
    <citation type="submission" date="2017-02" db="EMBL/GenBank/DDBJ databases">
        <authorList>
            <person name="Peterson S.W."/>
        </authorList>
    </citation>
    <scope>NUCLEOTIDE SEQUENCE [LARGE SCALE GENOMIC DNA]</scope>
    <source>
        <strain evidence="3">C6</strain>
    </source>
</reference>
<dbReference type="CDD" id="cd09111">
    <property type="entry name" value="PLDc_ymdC_like_1"/>
    <property type="match status" value="1"/>
</dbReference>
<dbReference type="InterPro" id="IPR025202">
    <property type="entry name" value="PLD-like_dom"/>
</dbReference>
<gene>
    <name evidence="3" type="primary">clsA_2</name>
    <name evidence="3" type="ORF">ACNJC6_02143</name>
</gene>
<evidence type="ECO:0000313" key="4">
    <source>
        <dbReference type="Proteomes" id="UP000196240"/>
    </source>
</evidence>
<accession>A0A1R7QE03</accession>
<dbReference type="PANTHER" id="PTHR21248">
    <property type="entry name" value="CARDIOLIPIN SYNTHASE"/>
    <property type="match status" value="1"/>
</dbReference>
<name>A0A1R7QE03_ACIJO</name>
<keyword evidence="3" id="KW-0808">Transferase</keyword>
<dbReference type="Proteomes" id="UP000196240">
    <property type="component" value="Unassembled WGS sequence"/>
</dbReference>
<proteinExistence type="predicted"/>
<keyword evidence="1" id="KW-0732">Signal</keyword>
<sequence length="517" mass="59100" precursor="true">MAIPTHCRPLILLSTVLTLAGCQLAPNQAKPSAPVEVYAEHWLKGQDASAQQKQGLTAYLALDEAFMSIASRLHLIREAKHSLDVQYYIWGDDFIGHMMLHELLNAADRGVKVRLLIDDQNGTALDETFKKLAAHPNFEIKLFNPYKYRHLRVIDYAFRFNHINHRMHNKLIIADGAIAVTGGRNISSEYFDASEKFQFTDLDILFYGQAVEHANSVFLNFWNDDLSYTIPQLVGRGTKEELAQLKQHYEADALDKNVIEQKIDLARIQVDSELTKHPVNWAKAHFIADSPNKIRGEAKPDEIIVKQMFDLMGKPEKHMELVSAYFVPTTAGADYLSNLAKNGTRVRVLTNSLLANDVAIVHAFYKKYRRGLLENGVKLYEFKPYIEREKYTWYEVATGHVIPAKGRSSSRLHAKFFDIDGKVFVGSFNFDPRSAHLNTEVGLVVESDQLQNAISHKLDEFLPHIAYELKLNSQGDIIWLEHQKNGTVIEHQKEPETTKFQRFMMKAVSYLPIEWMM</sequence>
<dbReference type="EMBL" id="FUUY01000006">
    <property type="protein sequence ID" value="SJX22500.1"/>
    <property type="molecule type" value="Genomic_DNA"/>
</dbReference>
<protein>
    <submittedName>
        <fullName evidence="3">Major cardiolipin synthase ClsA</fullName>
        <ecNumber evidence="3">2.7.8.-</ecNumber>
    </submittedName>
</protein>
<dbReference type="GO" id="GO:0030572">
    <property type="term" value="F:phosphatidyltransferase activity"/>
    <property type="evidence" value="ECO:0007669"/>
    <property type="project" value="UniProtKB-ARBA"/>
</dbReference>
<dbReference type="CDD" id="cd09113">
    <property type="entry name" value="PLDc_ymdC_like_2"/>
    <property type="match status" value="1"/>
</dbReference>
<evidence type="ECO:0000313" key="3">
    <source>
        <dbReference type="EMBL" id="SJX22500.1"/>
    </source>
</evidence>
<dbReference type="Gene3D" id="3.30.870.10">
    <property type="entry name" value="Endonuclease Chain A"/>
    <property type="match status" value="2"/>
</dbReference>
<organism evidence="3 4">
    <name type="scientific">Acinetobacter johnsonii</name>
    <dbReference type="NCBI Taxonomy" id="40214"/>
    <lineage>
        <taxon>Bacteria</taxon>
        <taxon>Pseudomonadati</taxon>
        <taxon>Pseudomonadota</taxon>
        <taxon>Gammaproteobacteria</taxon>
        <taxon>Moraxellales</taxon>
        <taxon>Moraxellaceae</taxon>
        <taxon>Acinetobacter</taxon>
    </lineage>
</organism>
<evidence type="ECO:0000259" key="2">
    <source>
        <dbReference type="PROSITE" id="PS50035"/>
    </source>
</evidence>
<dbReference type="AlphaFoldDB" id="A0A1R7QE03"/>
<dbReference type="Pfam" id="PF13091">
    <property type="entry name" value="PLDc_2"/>
    <property type="match status" value="2"/>
</dbReference>
<dbReference type="InterPro" id="IPR001736">
    <property type="entry name" value="PLipase_D/transphosphatidylase"/>
</dbReference>
<feature type="domain" description="PLD phosphodiesterase" evidence="2">
    <location>
        <begin position="408"/>
        <end position="434"/>
    </location>
</feature>
<dbReference type="PANTHER" id="PTHR21248:SF12">
    <property type="entry name" value="CARDIOLIPIN SYNTHASE C"/>
    <property type="match status" value="1"/>
</dbReference>
<dbReference type="SMART" id="SM00155">
    <property type="entry name" value="PLDc"/>
    <property type="match status" value="2"/>
</dbReference>